<organism evidence="2 3">
    <name type="scientific">Shewanella scandinavica</name>
    <dbReference type="NCBI Taxonomy" id="3063538"/>
    <lineage>
        <taxon>Bacteria</taxon>
        <taxon>Pseudomonadati</taxon>
        <taxon>Pseudomonadota</taxon>
        <taxon>Gammaproteobacteria</taxon>
        <taxon>Alteromonadales</taxon>
        <taxon>Shewanellaceae</taxon>
        <taxon>Shewanella</taxon>
    </lineage>
</organism>
<comment type="caution">
    <text evidence="2">The sequence shown here is derived from an EMBL/GenBank/DDBJ whole genome shotgun (WGS) entry which is preliminary data.</text>
</comment>
<feature type="domain" description="AFP-like" evidence="1">
    <location>
        <begin position="293"/>
        <end position="349"/>
    </location>
</feature>
<evidence type="ECO:0000313" key="2">
    <source>
        <dbReference type="EMBL" id="MDT3278767.1"/>
    </source>
</evidence>
<dbReference type="InterPro" id="IPR036732">
    <property type="entry name" value="AFP_Neu5c_C_sf"/>
</dbReference>
<dbReference type="SUPFAM" id="SSF51569">
    <property type="entry name" value="Aldolase"/>
    <property type="match status" value="1"/>
</dbReference>
<dbReference type="PANTHER" id="PTHR42966:SF2">
    <property type="entry name" value="PSEUDAMINIC ACID SYNTHASE"/>
    <property type="match status" value="1"/>
</dbReference>
<dbReference type="InterPro" id="IPR057736">
    <property type="entry name" value="SAF_PseI/NeuA/NeuB"/>
</dbReference>
<dbReference type="InterPro" id="IPR013132">
    <property type="entry name" value="PseI/NeuA/B-like_N"/>
</dbReference>
<dbReference type="InterPro" id="IPR006190">
    <property type="entry name" value="SAF_AFP_Neu5Ac"/>
</dbReference>
<dbReference type="GO" id="GO:0016740">
    <property type="term" value="F:transferase activity"/>
    <property type="evidence" value="ECO:0007669"/>
    <property type="project" value="UniProtKB-KW"/>
</dbReference>
<dbReference type="PROSITE" id="PS50844">
    <property type="entry name" value="AFP_LIKE"/>
    <property type="match status" value="1"/>
</dbReference>
<dbReference type="SUPFAM" id="SSF51269">
    <property type="entry name" value="AFP III-like domain"/>
    <property type="match status" value="1"/>
</dbReference>
<dbReference type="InterPro" id="IPR013785">
    <property type="entry name" value="Aldolase_TIM"/>
</dbReference>
<dbReference type="InterPro" id="IPR013974">
    <property type="entry name" value="SAF"/>
</dbReference>
<dbReference type="Gene3D" id="3.90.1210.10">
    <property type="entry name" value="Antifreeze-like/N-acetylneuraminic acid synthase C-terminal domain"/>
    <property type="match status" value="1"/>
</dbReference>
<sequence length="349" mass="37962">MKINIGERAIGGEEPCYVIAELSGNHGGDIRKAVALLKAAADAGADAIKLQVYRPDTITLNVDHGDFAIPMDNAWAAYKNLYELYEYAHTPWEWLPELFAEAAKLGVELFGSVFDETSVDELEKFAVKAYKIASPEIVDLALLEKVAKTGKPVIVSTGLASLEDICRAVTCLKQHGCEQIILLKCTTAYPTPPAEVNLKTIQHLKDTFQCPAGLSDHTVGIGVSIAAVALGANVIEKHIKLDDGEETVDSFFSLTVAEFQTMLAEIRRAELAVGKVDYSLTPGANKNRNGRRSLYISAPMQQGDIFTELNVKSVRPGFGLDPQYKSLILGRKAGKDLIAGDRLSWDVIQ</sequence>
<dbReference type="Pfam" id="PF08666">
    <property type="entry name" value="SAF"/>
    <property type="match status" value="1"/>
</dbReference>
<dbReference type="PANTHER" id="PTHR42966">
    <property type="entry name" value="N-ACETYLNEURAMINATE SYNTHASE"/>
    <property type="match status" value="1"/>
</dbReference>
<dbReference type="CDD" id="cd11615">
    <property type="entry name" value="SAF_NeuB_like"/>
    <property type="match status" value="1"/>
</dbReference>
<proteinExistence type="predicted"/>
<evidence type="ECO:0000259" key="1">
    <source>
        <dbReference type="PROSITE" id="PS50844"/>
    </source>
</evidence>
<dbReference type="EMBL" id="JAUOES010000001">
    <property type="protein sequence ID" value="MDT3278767.1"/>
    <property type="molecule type" value="Genomic_DNA"/>
</dbReference>
<dbReference type="Gene3D" id="3.20.20.70">
    <property type="entry name" value="Aldolase class I"/>
    <property type="match status" value="1"/>
</dbReference>
<dbReference type="Pfam" id="PF03102">
    <property type="entry name" value="NeuB"/>
    <property type="match status" value="1"/>
</dbReference>
<dbReference type="EC" id="2.5.1.97" evidence="2"/>
<dbReference type="InterPro" id="IPR020030">
    <property type="entry name" value="Pseudaminic_synth_PseI"/>
</dbReference>
<dbReference type="InterPro" id="IPR051690">
    <property type="entry name" value="PseI-like"/>
</dbReference>
<keyword evidence="2" id="KW-0808">Transferase</keyword>
<evidence type="ECO:0000313" key="3">
    <source>
        <dbReference type="Proteomes" id="UP001249505"/>
    </source>
</evidence>
<keyword evidence="3" id="KW-1185">Reference proteome</keyword>
<reference evidence="2 3" key="1">
    <citation type="submission" date="2023-07" db="EMBL/GenBank/DDBJ databases">
        <title>Novel Shewanella species isolated from Baltic Sea sediments.</title>
        <authorList>
            <person name="Martin-Rodriguez A.J."/>
        </authorList>
    </citation>
    <scope>NUCLEOTIDE SEQUENCE [LARGE SCALE GENOMIC DNA]</scope>
    <source>
        <strain evidence="2 3">SP2S1-2</strain>
    </source>
</reference>
<name>A0ABU3FTS9_9GAMM</name>
<protein>
    <submittedName>
        <fullName evidence="2">Pseudaminic acid synthase</fullName>
        <ecNumber evidence="2">2.5.1.97</ecNumber>
    </submittedName>
</protein>
<dbReference type="Proteomes" id="UP001249505">
    <property type="component" value="Unassembled WGS sequence"/>
</dbReference>
<dbReference type="RefSeq" id="WP_311897852.1">
    <property type="nucleotide sequence ID" value="NZ_JAUOES010000001.1"/>
</dbReference>
<gene>
    <name evidence="2" type="primary">pseI</name>
    <name evidence="2" type="ORF">Q4Q50_00385</name>
</gene>
<accession>A0ABU3FTS9</accession>
<dbReference type="NCBIfam" id="TIGR03586">
    <property type="entry name" value="PseI"/>
    <property type="match status" value="1"/>
</dbReference>